<comment type="similarity">
    <text evidence="2">Belongs to the MgtC/SapB family.</text>
</comment>
<evidence type="ECO:0000256" key="3">
    <source>
        <dbReference type="ARBA" id="ARBA00022475"/>
    </source>
</evidence>
<dbReference type="AlphaFoldDB" id="A0A844FYR3"/>
<dbReference type="PRINTS" id="PR01837">
    <property type="entry name" value="MGTCSAPBPROT"/>
</dbReference>
<proteinExistence type="inferred from homology"/>
<protein>
    <submittedName>
        <fullName evidence="9">Methyltransferase</fullName>
    </submittedName>
</protein>
<dbReference type="GO" id="GO:0008168">
    <property type="term" value="F:methyltransferase activity"/>
    <property type="evidence" value="ECO:0007669"/>
    <property type="project" value="UniProtKB-KW"/>
</dbReference>
<comment type="subcellular location">
    <subcellularLocation>
        <location evidence="1">Cell membrane</location>
        <topology evidence="1">Multi-pass membrane protein</topology>
    </subcellularLocation>
</comment>
<keyword evidence="5 7" id="KW-1133">Transmembrane helix</keyword>
<evidence type="ECO:0000256" key="1">
    <source>
        <dbReference type="ARBA" id="ARBA00004651"/>
    </source>
</evidence>
<keyword evidence="9" id="KW-0489">Methyltransferase</keyword>
<evidence type="ECO:0000256" key="7">
    <source>
        <dbReference type="SAM" id="Phobius"/>
    </source>
</evidence>
<dbReference type="GO" id="GO:0005886">
    <property type="term" value="C:plasma membrane"/>
    <property type="evidence" value="ECO:0007669"/>
    <property type="project" value="UniProtKB-SubCell"/>
</dbReference>
<evidence type="ECO:0000256" key="5">
    <source>
        <dbReference type="ARBA" id="ARBA00022989"/>
    </source>
</evidence>
<gene>
    <name evidence="9" type="ORF">FYJ85_00405</name>
</gene>
<feature type="transmembrane region" description="Helical" evidence="7">
    <location>
        <begin position="6"/>
        <end position="26"/>
    </location>
</feature>
<dbReference type="PANTHER" id="PTHR33778">
    <property type="entry name" value="PROTEIN MGTC"/>
    <property type="match status" value="1"/>
</dbReference>
<keyword evidence="10" id="KW-1185">Reference proteome</keyword>
<feature type="transmembrane region" description="Helical" evidence="7">
    <location>
        <begin position="74"/>
        <end position="92"/>
    </location>
</feature>
<dbReference type="EMBL" id="VUNS01000001">
    <property type="protein sequence ID" value="MST95508.1"/>
    <property type="molecule type" value="Genomic_DNA"/>
</dbReference>
<keyword evidence="4 7" id="KW-0812">Transmembrane</keyword>
<dbReference type="InterPro" id="IPR049177">
    <property type="entry name" value="MgtC_SapB_SrpB_YhiD_N"/>
</dbReference>
<dbReference type="PANTHER" id="PTHR33778:SF1">
    <property type="entry name" value="MAGNESIUM TRANSPORTER YHID-RELATED"/>
    <property type="match status" value="1"/>
</dbReference>
<keyword evidence="3" id="KW-1003">Cell membrane</keyword>
<keyword evidence="9" id="KW-0808">Transferase</keyword>
<organism evidence="9 10">
    <name type="scientific">Victivallis lenta</name>
    <dbReference type="NCBI Taxonomy" id="2606640"/>
    <lineage>
        <taxon>Bacteria</taxon>
        <taxon>Pseudomonadati</taxon>
        <taxon>Lentisphaerota</taxon>
        <taxon>Lentisphaeria</taxon>
        <taxon>Victivallales</taxon>
        <taxon>Victivallaceae</taxon>
        <taxon>Victivallis</taxon>
    </lineage>
</organism>
<evidence type="ECO:0000256" key="2">
    <source>
        <dbReference type="ARBA" id="ARBA00009298"/>
    </source>
</evidence>
<evidence type="ECO:0000256" key="4">
    <source>
        <dbReference type="ARBA" id="ARBA00022692"/>
    </source>
</evidence>
<evidence type="ECO:0000259" key="8">
    <source>
        <dbReference type="Pfam" id="PF02308"/>
    </source>
</evidence>
<name>A0A844FYR3_9BACT</name>
<dbReference type="GO" id="GO:0032259">
    <property type="term" value="P:methylation"/>
    <property type="evidence" value="ECO:0007669"/>
    <property type="project" value="UniProtKB-KW"/>
</dbReference>
<keyword evidence="6 7" id="KW-0472">Membrane</keyword>
<dbReference type="InterPro" id="IPR003416">
    <property type="entry name" value="MgtC/SapB/SrpB/YhiD_fam"/>
</dbReference>
<reference evidence="9 10" key="1">
    <citation type="submission" date="2019-08" db="EMBL/GenBank/DDBJ databases">
        <title>In-depth cultivation of the pig gut microbiome towards novel bacterial diversity and tailored functional studies.</title>
        <authorList>
            <person name="Wylensek D."/>
            <person name="Hitch T.C.A."/>
            <person name="Clavel T."/>
        </authorList>
    </citation>
    <scope>NUCLEOTIDE SEQUENCE [LARGE SCALE GENOMIC DNA]</scope>
    <source>
        <strain evidence="9 10">BBE-744-WT-12</strain>
    </source>
</reference>
<accession>A0A844FYR3</accession>
<feature type="domain" description="MgtC/SapB/SrpB/YhiD N-terminal" evidence="8">
    <location>
        <begin position="14"/>
        <end position="141"/>
    </location>
</feature>
<evidence type="ECO:0000256" key="6">
    <source>
        <dbReference type="ARBA" id="ARBA00023136"/>
    </source>
</evidence>
<comment type="caution">
    <text evidence="9">The sequence shown here is derived from an EMBL/GenBank/DDBJ whole genome shotgun (WGS) entry which is preliminary data.</text>
</comment>
<dbReference type="Pfam" id="PF02308">
    <property type="entry name" value="MgtC"/>
    <property type="match status" value="1"/>
</dbReference>
<evidence type="ECO:0000313" key="10">
    <source>
        <dbReference type="Proteomes" id="UP000435649"/>
    </source>
</evidence>
<sequence>MVTTDLTIQFIIRLAVAGLLGALIGLDREYRAKEAGTRTHFLVSLGSALIIIVSQWGFGDVVGHPGIGLDPSRVAAQVVSGIGFIGAGTIMMQKQFVRGLTTAAGLWATAGIGLAIGGGLYTVGIAATLLTLIGLEALRYLLRNFRSKCSIVKFVTRDRSNLIRITNELNSNGFSILTYAVNSDCAGECERLRVTMNIREKLHNDENQLTIFMQQFEGIEIEKIE</sequence>
<evidence type="ECO:0000313" key="9">
    <source>
        <dbReference type="EMBL" id="MST95508.1"/>
    </source>
</evidence>
<feature type="transmembrane region" description="Helical" evidence="7">
    <location>
        <begin position="38"/>
        <end position="58"/>
    </location>
</feature>
<feature type="transmembrane region" description="Helical" evidence="7">
    <location>
        <begin position="99"/>
        <end position="117"/>
    </location>
</feature>
<dbReference type="RefSeq" id="WP_106053062.1">
    <property type="nucleotide sequence ID" value="NZ_CALXOB010000042.1"/>
</dbReference>
<dbReference type="Proteomes" id="UP000435649">
    <property type="component" value="Unassembled WGS sequence"/>
</dbReference>